<dbReference type="InterPro" id="IPR036322">
    <property type="entry name" value="WD40_repeat_dom_sf"/>
</dbReference>
<keyword evidence="1 3" id="KW-0853">WD repeat</keyword>
<dbReference type="InterPro" id="IPR020472">
    <property type="entry name" value="WD40_PAC1"/>
</dbReference>
<feature type="repeat" description="WD" evidence="3">
    <location>
        <begin position="295"/>
        <end position="336"/>
    </location>
</feature>
<accession>A0A165I6W0</accession>
<evidence type="ECO:0000256" key="3">
    <source>
        <dbReference type="PROSITE-ProRule" id="PRU00221"/>
    </source>
</evidence>
<evidence type="ECO:0000313" key="5">
    <source>
        <dbReference type="Proteomes" id="UP000077266"/>
    </source>
</evidence>
<dbReference type="STRING" id="1314781.A0A165I6W0"/>
<dbReference type="CDD" id="cd00200">
    <property type="entry name" value="WD40"/>
    <property type="match status" value="1"/>
</dbReference>
<organism evidence="4 5">
    <name type="scientific">Exidia glandulosa HHB12029</name>
    <dbReference type="NCBI Taxonomy" id="1314781"/>
    <lineage>
        <taxon>Eukaryota</taxon>
        <taxon>Fungi</taxon>
        <taxon>Dikarya</taxon>
        <taxon>Basidiomycota</taxon>
        <taxon>Agaricomycotina</taxon>
        <taxon>Agaricomycetes</taxon>
        <taxon>Auriculariales</taxon>
        <taxon>Exidiaceae</taxon>
        <taxon>Exidia</taxon>
    </lineage>
</organism>
<protein>
    <submittedName>
        <fullName evidence="4">WD40 repeat-like protein</fullName>
    </submittedName>
</protein>
<reference evidence="4 5" key="1">
    <citation type="journal article" date="2016" name="Mol. Biol. Evol.">
        <title>Comparative Genomics of Early-Diverging Mushroom-Forming Fungi Provides Insights into the Origins of Lignocellulose Decay Capabilities.</title>
        <authorList>
            <person name="Nagy L.G."/>
            <person name="Riley R."/>
            <person name="Tritt A."/>
            <person name="Adam C."/>
            <person name="Daum C."/>
            <person name="Floudas D."/>
            <person name="Sun H."/>
            <person name="Yadav J.S."/>
            <person name="Pangilinan J."/>
            <person name="Larsson K.H."/>
            <person name="Matsuura K."/>
            <person name="Barry K."/>
            <person name="Labutti K."/>
            <person name="Kuo R."/>
            <person name="Ohm R.A."/>
            <person name="Bhattacharya S.S."/>
            <person name="Shirouzu T."/>
            <person name="Yoshinaga Y."/>
            <person name="Martin F.M."/>
            <person name="Grigoriev I.V."/>
            <person name="Hibbett D.S."/>
        </authorList>
    </citation>
    <scope>NUCLEOTIDE SEQUENCE [LARGE SCALE GENOMIC DNA]</scope>
    <source>
        <strain evidence="4 5">HHB12029</strain>
    </source>
</reference>
<evidence type="ECO:0000256" key="2">
    <source>
        <dbReference type="ARBA" id="ARBA00022737"/>
    </source>
</evidence>
<dbReference type="PROSITE" id="PS00678">
    <property type="entry name" value="WD_REPEATS_1"/>
    <property type="match status" value="4"/>
</dbReference>
<keyword evidence="5" id="KW-1185">Reference proteome</keyword>
<feature type="repeat" description="WD" evidence="3">
    <location>
        <begin position="252"/>
        <end position="293"/>
    </location>
</feature>
<dbReference type="Gene3D" id="2.130.10.10">
    <property type="entry name" value="YVTN repeat-like/Quinoprotein amine dehydrogenase"/>
    <property type="match status" value="2"/>
</dbReference>
<feature type="repeat" description="WD" evidence="3">
    <location>
        <begin position="125"/>
        <end position="166"/>
    </location>
</feature>
<dbReference type="Proteomes" id="UP000077266">
    <property type="component" value="Unassembled WGS sequence"/>
</dbReference>
<dbReference type="PANTHER" id="PTHR22847:SF637">
    <property type="entry name" value="WD REPEAT DOMAIN 5B"/>
    <property type="match status" value="1"/>
</dbReference>
<name>A0A165I6W0_EXIGL</name>
<feature type="repeat" description="WD" evidence="3">
    <location>
        <begin position="380"/>
        <end position="421"/>
    </location>
</feature>
<dbReference type="SUPFAM" id="SSF50978">
    <property type="entry name" value="WD40 repeat-like"/>
    <property type="match status" value="1"/>
</dbReference>
<dbReference type="InterPro" id="IPR019775">
    <property type="entry name" value="WD40_repeat_CS"/>
</dbReference>
<dbReference type="PROSITE" id="PS50294">
    <property type="entry name" value="WD_REPEATS_REGION"/>
    <property type="match status" value="4"/>
</dbReference>
<dbReference type="PANTHER" id="PTHR22847">
    <property type="entry name" value="WD40 REPEAT PROTEIN"/>
    <property type="match status" value="1"/>
</dbReference>
<dbReference type="Pfam" id="PF00400">
    <property type="entry name" value="WD40"/>
    <property type="match status" value="7"/>
</dbReference>
<sequence>MPLFCARSVLITCDVHPQSHRKKALEGLPNVHSLGFGYPDSNSSPRFSLGSLILKKDNNKSTDLTLAAASAHNALRALEASGKRYRPAALQRIIRLIAIATPQLAEKLTSKVRSSPSPELPGSPLRGHTDEVYAVAFLPDGRHLVSGSRDKMLRIWDIETGKTVIGPLVGHTRPVCCVAVHGSRIASCSYDGTFSIWDADSGKLVLGPITAHQGKAVYCIAYSRDGTRIATAGADNCAAIWDANTGVQLREMVGHTSYVMCVAFSEDGTRLVSGSCDATVRIWDVASGECIGEPLTGHTNWVTAACFSRDDKRIFSLSDDCTIRIWDAETRELIVEPLQMGSWVVCMALSPDGKRLASGSVGGKIALRDVQTGAAIPTPFRDHEAGVYSVAFSPDGCMIASASRDKTIALWDATDEDVEQDND</sequence>
<dbReference type="PRINTS" id="PR00320">
    <property type="entry name" value="GPROTEINBRPT"/>
</dbReference>
<dbReference type="EMBL" id="KV425998">
    <property type="protein sequence ID" value="KZV92983.1"/>
    <property type="molecule type" value="Genomic_DNA"/>
</dbReference>
<dbReference type="PROSITE" id="PS50082">
    <property type="entry name" value="WD_REPEATS_2"/>
    <property type="match status" value="6"/>
</dbReference>
<feature type="repeat" description="WD" evidence="3">
    <location>
        <begin position="168"/>
        <end position="207"/>
    </location>
</feature>
<keyword evidence="2" id="KW-0677">Repeat</keyword>
<dbReference type="GO" id="GO:1990234">
    <property type="term" value="C:transferase complex"/>
    <property type="evidence" value="ECO:0007669"/>
    <property type="project" value="UniProtKB-ARBA"/>
</dbReference>
<evidence type="ECO:0000256" key="1">
    <source>
        <dbReference type="ARBA" id="ARBA00022574"/>
    </source>
</evidence>
<dbReference type="AlphaFoldDB" id="A0A165I6W0"/>
<dbReference type="SMART" id="SM00320">
    <property type="entry name" value="WD40"/>
    <property type="match status" value="7"/>
</dbReference>
<dbReference type="InterPro" id="IPR015943">
    <property type="entry name" value="WD40/YVTN_repeat-like_dom_sf"/>
</dbReference>
<gene>
    <name evidence="4" type="ORF">EXIGLDRAFT_646649</name>
</gene>
<dbReference type="InterPro" id="IPR001680">
    <property type="entry name" value="WD40_rpt"/>
</dbReference>
<evidence type="ECO:0000313" key="4">
    <source>
        <dbReference type="EMBL" id="KZV92983.1"/>
    </source>
</evidence>
<proteinExistence type="predicted"/>
<dbReference type="OrthoDB" id="538223at2759"/>
<feature type="repeat" description="WD" evidence="3">
    <location>
        <begin position="210"/>
        <end position="251"/>
    </location>
</feature>
<dbReference type="InParanoid" id="A0A165I6W0"/>